<dbReference type="Pfam" id="PF00240">
    <property type="entry name" value="ubiquitin"/>
    <property type="match status" value="1"/>
</dbReference>
<dbReference type="GO" id="GO:0004784">
    <property type="term" value="F:superoxide dismutase activity"/>
    <property type="evidence" value="ECO:0007669"/>
    <property type="project" value="InterPro"/>
</dbReference>
<dbReference type="Gene3D" id="3.10.20.90">
    <property type="entry name" value="Phosphatidylinositol 3-kinase Catalytic Subunit, Chain A, domain 1"/>
    <property type="match status" value="1"/>
</dbReference>
<feature type="domain" description="Ubiquitin-like" evidence="1">
    <location>
        <begin position="1"/>
        <end position="76"/>
    </location>
</feature>
<dbReference type="GO" id="GO:0016151">
    <property type="term" value="F:nickel cation binding"/>
    <property type="evidence" value="ECO:0007669"/>
    <property type="project" value="InterPro"/>
</dbReference>
<dbReference type="SMART" id="SM00213">
    <property type="entry name" value="UBQ"/>
    <property type="match status" value="1"/>
</dbReference>
<dbReference type="Pfam" id="PF09055">
    <property type="entry name" value="Sod_Ni"/>
    <property type="match status" value="1"/>
</dbReference>
<dbReference type="InterPro" id="IPR029071">
    <property type="entry name" value="Ubiquitin-like_domsf"/>
</dbReference>
<organism evidence="2">
    <name type="scientific">Lotharella oceanica</name>
    <dbReference type="NCBI Taxonomy" id="641309"/>
    <lineage>
        <taxon>Eukaryota</taxon>
        <taxon>Sar</taxon>
        <taxon>Rhizaria</taxon>
        <taxon>Cercozoa</taxon>
        <taxon>Chlorarachniophyceae</taxon>
        <taxon>Lotharella</taxon>
    </lineage>
</organism>
<protein>
    <recommendedName>
        <fullName evidence="1">Ubiquitin-like domain-containing protein</fullName>
    </recommendedName>
</protein>
<dbReference type="InterPro" id="IPR000626">
    <property type="entry name" value="Ubiquitin-like_dom"/>
</dbReference>
<dbReference type="EMBL" id="HBHP01020523">
    <property type="protein sequence ID" value="CAD9768791.1"/>
    <property type="molecule type" value="Transcribed_RNA"/>
</dbReference>
<dbReference type="AlphaFoldDB" id="A0A7S2TSW1"/>
<dbReference type="InterPro" id="IPR050158">
    <property type="entry name" value="Ubiquitin_ubiquitin-like"/>
</dbReference>
<dbReference type="PRINTS" id="PR00348">
    <property type="entry name" value="UBIQUITIN"/>
</dbReference>
<accession>A0A7S2TSW1</accession>
<dbReference type="PROSITE" id="PS50053">
    <property type="entry name" value="UBIQUITIN_2"/>
    <property type="match status" value="1"/>
</dbReference>
<dbReference type="Gene3D" id="1.20.120.400">
    <property type="entry name" value="Nickel-containing superoxide dismutase"/>
    <property type="match status" value="1"/>
</dbReference>
<evidence type="ECO:0000259" key="1">
    <source>
        <dbReference type="PROSITE" id="PS50053"/>
    </source>
</evidence>
<sequence length="215" mass="23654">MQIFISGVDGKSITLDVQLSNTVGDVMKKIESRTGLLEEQIVLSMGGKILESSTTLKEHQIESEATLGLSLRLLGGHCQVPCGIFDDPKTVAEVKEAAATIRKAMVQINELSKTSSPQNFNQMTRWVMTKEEHCGKIITLMGEYCLCQRVKPVGTPKSPFKTEKDYIDALKAHHFVMVAAMKAKQTVDVKAAGALEHAIGDWCKMYLPEEAKSNL</sequence>
<gene>
    <name evidence="2" type="ORF">LSP00402_LOCUS12772</name>
</gene>
<dbReference type="PANTHER" id="PTHR10666">
    <property type="entry name" value="UBIQUITIN"/>
    <property type="match status" value="1"/>
</dbReference>
<evidence type="ECO:0000313" key="2">
    <source>
        <dbReference type="EMBL" id="CAD9768791.1"/>
    </source>
</evidence>
<reference evidence="2" key="1">
    <citation type="submission" date="2021-01" db="EMBL/GenBank/DDBJ databases">
        <authorList>
            <person name="Corre E."/>
            <person name="Pelletier E."/>
            <person name="Niang G."/>
            <person name="Scheremetjew M."/>
            <person name="Finn R."/>
            <person name="Kale V."/>
            <person name="Holt S."/>
            <person name="Cochrane G."/>
            <person name="Meng A."/>
            <person name="Brown T."/>
            <person name="Cohen L."/>
        </authorList>
    </citation>
    <scope>NUCLEOTIDE SEQUENCE</scope>
    <source>
        <strain evidence="2">CCMP622</strain>
    </source>
</reference>
<dbReference type="SUPFAM" id="SSF54236">
    <property type="entry name" value="Ubiquitin-like"/>
    <property type="match status" value="1"/>
</dbReference>
<dbReference type="InterPro" id="IPR036502">
    <property type="entry name" value="NiSOD_sf"/>
</dbReference>
<proteinExistence type="predicted"/>
<dbReference type="InterPro" id="IPR019956">
    <property type="entry name" value="Ubiquitin_dom"/>
</dbReference>
<dbReference type="InterPro" id="IPR014123">
    <property type="entry name" value="Superoxide_dismutase_Ni-type"/>
</dbReference>
<name>A0A7S2TSW1_9EUKA</name>